<protein>
    <recommendedName>
        <fullName evidence="9">Membrane fusion protein (MFP) family protein</fullName>
    </recommendedName>
</protein>
<dbReference type="Gene3D" id="2.40.50.100">
    <property type="match status" value="1"/>
</dbReference>
<evidence type="ECO:0000256" key="6">
    <source>
        <dbReference type="ARBA" id="ARBA00022692"/>
    </source>
</evidence>
<feature type="domain" description="AprE-like long alpha-helical hairpin" evidence="11">
    <location>
        <begin position="93"/>
        <end position="278"/>
    </location>
</feature>
<evidence type="ECO:0000256" key="3">
    <source>
        <dbReference type="ARBA" id="ARBA00022448"/>
    </source>
</evidence>
<comment type="similarity">
    <text evidence="2 9">Belongs to the membrane fusion protein (MFP) (TC 8.A.1) family.</text>
</comment>
<dbReference type="RefSeq" id="WP_132826663.1">
    <property type="nucleotide sequence ID" value="NZ_SMFP01000001.1"/>
</dbReference>
<evidence type="ECO:0000256" key="10">
    <source>
        <dbReference type="SAM" id="Coils"/>
    </source>
</evidence>
<accession>A0A4R5F084</accession>
<evidence type="ECO:0000256" key="7">
    <source>
        <dbReference type="ARBA" id="ARBA00022989"/>
    </source>
</evidence>
<evidence type="ECO:0000259" key="11">
    <source>
        <dbReference type="Pfam" id="PF25994"/>
    </source>
</evidence>
<feature type="coiled-coil region" evidence="10">
    <location>
        <begin position="153"/>
        <end position="180"/>
    </location>
</feature>
<dbReference type="NCBIfam" id="TIGR01843">
    <property type="entry name" value="type_I_hlyD"/>
    <property type="match status" value="1"/>
</dbReference>
<evidence type="ECO:0000313" key="13">
    <source>
        <dbReference type="EMBL" id="TDE40672.1"/>
    </source>
</evidence>
<comment type="caution">
    <text evidence="13">The sequence shown here is derived from an EMBL/GenBank/DDBJ whole genome shotgun (WGS) entry which is preliminary data.</text>
</comment>
<dbReference type="PANTHER" id="PTHR30386:SF17">
    <property type="entry name" value="ALKALINE PROTEASE SECRETION PROTEIN APRE"/>
    <property type="match status" value="1"/>
</dbReference>
<comment type="subcellular location">
    <subcellularLocation>
        <location evidence="1 9">Cell inner membrane</location>
        <topology evidence="1 9">Single-pass membrane protein</topology>
    </subcellularLocation>
</comment>
<dbReference type="InterPro" id="IPR058781">
    <property type="entry name" value="HH_AprE-like"/>
</dbReference>
<dbReference type="Pfam" id="PF26002">
    <property type="entry name" value="Beta-barrel_AprE"/>
    <property type="match status" value="1"/>
</dbReference>
<keyword evidence="10" id="KW-0175">Coiled coil</keyword>
<keyword evidence="6 9" id="KW-0812">Transmembrane</keyword>
<evidence type="ECO:0000256" key="4">
    <source>
        <dbReference type="ARBA" id="ARBA00022475"/>
    </source>
</evidence>
<dbReference type="OrthoDB" id="9810980at2"/>
<keyword evidence="3 9" id="KW-0813">Transport</keyword>
<keyword evidence="4 9" id="KW-1003">Cell membrane</keyword>
<dbReference type="Proteomes" id="UP000294662">
    <property type="component" value="Unassembled WGS sequence"/>
</dbReference>
<sequence>MSRKSDTGISPTFVPMLVGFGTIILMLGGFSAWAMRAEIDGAVMAPGRIVVDRNRQAVQHLDGGVVDKIFVQEGDIVSAGDLLVMLDPTVSLSELKIVEGQLYELMARRGRLEAEREERDTITFDPILTEVADRRPDVQALVEGQERLFRARRDNLDKSVTQLANQKLQLEKQIEGIDAQTVALDRQDALIKEETTTQETLLEKGLAQNSRVLSLRREDARLAGLKGELTSRRAEAMERISELSIQLLRLHTQRREEAISMLRDLQYNEMEATERRSALLTLLERMDIRAPVSGIAYDVRLFGPRSVIKPADPILFIIPKDRPLIIAAEVDASDVNKVSPNQEVILRFSAFDMRSTPDLIGRVTRVSPDVFNDQQSGRSYYRTEVELPKSEIEKLPEGQILIPGMPAQTFIRTGEHSPMDYLTKPITRYFQKSMRDGA</sequence>
<keyword evidence="5 9" id="KW-0997">Cell inner membrane</keyword>
<dbReference type="PANTHER" id="PTHR30386">
    <property type="entry name" value="MEMBRANE FUSION SUBUNIT OF EMRAB-TOLC MULTIDRUG EFFLUX PUMP"/>
    <property type="match status" value="1"/>
</dbReference>
<feature type="transmembrane region" description="Helical" evidence="9">
    <location>
        <begin position="12"/>
        <end position="35"/>
    </location>
</feature>
<dbReference type="InterPro" id="IPR058982">
    <property type="entry name" value="Beta-barrel_AprE"/>
</dbReference>
<dbReference type="Pfam" id="PF25994">
    <property type="entry name" value="HH_AprE"/>
    <property type="match status" value="1"/>
</dbReference>
<reference evidence="13 14" key="1">
    <citation type="submission" date="2019-03" db="EMBL/GenBank/DDBJ databases">
        <authorList>
            <person name="Zhang S."/>
        </authorList>
    </citation>
    <scope>NUCLEOTIDE SEQUENCE [LARGE SCALE GENOMIC DNA]</scope>
    <source>
        <strain evidence="13 14">S4J41</strain>
    </source>
</reference>
<dbReference type="PRINTS" id="PR01490">
    <property type="entry name" value="RTXTOXIND"/>
</dbReference>
<dbReference type="GO" id="GO:0015031">
    <property type="term" value="P:protein transport"/>
    <property type="evidence" value="ECO:0007669"/>
    <property type="project" value="InterPro"/>
</dbReference>
<feature type="domain" description="AprE-like beta-barrel" evidence="12">
    <location>
        <begin position="324"/>
        <end position="414"/>
    </location>
</feature>
<dbReference type="EMBL" id="SMFP01000001">
    <property type="protein sequence ID" value="TDE40672.1"/>
    <property type="molecule type" value="Genomic_DNA"/>
</dbReference>
<dbReference type="InterPro" id="IPR050739">
    <property type="entry name" value="MFP"/>
</dbReference>
<keyword evidence="8 9" id="KW-0472">Membrane</keyword>
<evidence type="ECO:0000256" key="9">
    <source>
        <dbReference type="RuleBase" id="RU365093"/>
    </source>
</evidence>
<evidence type="ECO:0000256" key="1">
    <source>
        <dbReference type="ARBA" id="ARBA00004377"/>
    </source>
</evidence>
<dbReference type="GO" id="GO:0005886">
    <property type="term" value="C:plasma membrane"/>
    <property type="evidence" value="ECO:0007669"/>
    <property type="project" value="UniProtKB-SubCell"/>
</dbReference>
<organism evidence="13 14">
    <name type="scientific">Antarcticimicrobium sediminis</name>
    <dbReference type="NCBI Taxonomy" id="2546227"/>
    <lineage>
        <taxon>Bacteria</taxon>
        <taxon>Pseudomonadati</taxon>
        <taxon>Pseudomonadota</taxon>
        <taxon>Alphaproteobacteria</taxon>
        <taxon>Rhodobacterales</taxon>
        <taxon>Paracoccaceae</taxon>
        <taxon>Antarcticimicrobium</taxon>
    </lineage>
</organism>
<dbReference type="Gene3D" id="2.40.30.170">
    <property type="match status" value="1"/>
</dbReference>
<evidence type="ECO:0000313" key="14">
    <source>
        <dbReference type="Proteomes" id="UP000294662"/>
    </source>
</evidence>
<evidence type="ECO:0000259" key="12">
    <source>
        <dbReference type="Pfam" id="PF26002"/>
    </source>
</evidence>
<dbReference type="InterPro" id="IPR010129">
    <property type="entry name" value="T1SS_HlyD"/>
</dbReference>
<name>A0A4R5F084_9RHOB</name>
<dbReference type="AlphaFoldDB" id="A0A4R5F084"/>
<keyword evidence="7 9" id="KW-1133">Transmembrane helix</keyword>
<keyword evidence="14" id="KW-1185">Reference proteome</keyword>
<evidence type="ECO:0000256" key="2">
    <source>
        <dbReference type="ARBA" id="ARBA00009477"/>
    </source>
</evidence>
<proteinExistence type="inferred from homology"/>
<evidence type="ECO:0000256" key="5">
    <source>
        <dbReference type="ARBA" id="ARBA00022519"/>
    </source>
</evidence>
<evidence type="ECO:0000256" key="8">
    <source>
        <dbReference type="ARBA" id="ARBA00023136"/>
    </source>
</evidence>
<gene>
    <name evidence="13" type="ORF">E1B25_00185</name>
</gene>